<organism evidence="2">
    <name type="scientific">Brassica cretica</name>
    <name type="common">Mustard</name>
    <dbReference type="NCBI Taxonomy" id="69181"/>
    <lineage>
        <taxon>Eukaryota</taxon>
        <taxon>Viridiplantae</taxon>
        <taxon>Streptophyta</taxon>
        <taxon>Embryophyta</taxon>
        <taxon>Tracheophyta</taxon>
        <taxon>Spermatophyta</taxon>
        <taxon>Magnoliopsida</taxon>
        <taxon>eudicotyledons</taxon>
        <taxon>Gunneridae</taxon>
        <taxon>Pentapetalae</taxon>
        <taxon>rosids</taxon>
        <taxon>malvids</taxon>
        <taxon>Brassicales</taxon>
        <taxon>Brassicaceae</taxon>
        <taxon>Brassiceae</taxon>
        <taxon>Brassica</taxon>
    </lineage>
</organism>
<name>A0A8S9J1G3_BRACR</name>
<dbReference type="InterPro" id="IPR012340">
    <property type="entry name" value="NA-bd_OB-fold"/>
</dbReference>
<protein>
    <recommendedName>
        <fullName evidence="3">Replication factor A C-terminal domain-containing protein</fullName>
    </recommendedName>
</protein>
<feature type="compositionally biased region" description="Pro residues" evidence="1">
    <location>
        <begin position="286"/>
        <end position="296"/>
    </location>
</feature>
<dbReference type="PANTHER" id="PTHR47165">
    <property type="entry name" value="OS03G0429900 PROTEIN"/>
    <property type="match status" value="1"/>
</dbReference>
<evidence type="ECO:0000313" key="2">
    <source>
        <dbReference type="EMBL" id="KAF2575798.1"/>
    </source>
</evidence>
<feature type="region of interest" description="Disordered" evidence="1">
    <location>
        <begin position="286"/>
        <end position="341"/>
    </location>
</feature>
<evidence type="ECO:0008006" key="3">
    <source>
        <dbReference type="Google" id="ProtNLM"/>
    </source>
</evidence>
<sequence length="341" mass="37628">MLMIDAEGTLAQGFIGQNRRNQYEKELQRGRIYTLTNFYASNNKVMYHVADQRLVICISHASALSKDEEDIEGILTERFRVHSFSDFEANCDLRGDLHGKALHHRPVLCTKDDSASRKVMVHLQLKDGPVINFYLWDEAAVSFRLKFDASEATPTVLLVTTVNPKSLGGKLCLSSMSSSRVFLDEDVDPTREYLTWLTTNPSATSLVNPVEVVKAETLTISEIAAFLKRQPAKENGGDAAELEVPLPQCFIDTIGQTKKFRIKVAHYNFTSTRLSLNATKIVSPAVLPPKNPPLNTPPTLLGAQKHRPGAEVEISDVAESSGGGTSATDDQKKAKRTKRSG</sequence>
<dbReference type="AlphaFoldDB" id="A0A8S9J1G3"/>
<dbReference type="SUPFAM" id="SSF50249">
    <property type="entry name" value="Nucleic acid-binding proteins"/>
    <property type="match status" value="1"/>
</dbReference>
<dbReference type="EMBL" id="QGKY02001015">
    <property type="protein sequence ID" value="KAF2575798.1"/>
    <property type="molecule type" value="Genomic_DNA"/>
</dbReference>
<gene>
    <name evidence="2" type="ORF">F2Q70_00001337</name>
</gene>
<reference evidence="2" key="1">
    <citation type="submission" date="2019-12" db="EMBL/GenBank/DDBJ databases">
        <title>Genome sequencing and annotation of Brassica cretica.</title>
        <authorList>
            <person name="Studholme D.J."/>
            <person name="Sarris P.F."/>
        </authorList>
    </citation>
    <scope>NUCLEOTIDE SEQUENCE</scope>
    <source>
        <strain evidence="2">PFS-102/07</strain>
        <tissue evidence="2">Leaf</tissue>
    </source>
</reference>
<proteinExistence type="predicted"/>
<dbReference type="Gene3D" id="2.40.50.140">
    <property type="entry name" value="Nucleic acid-binding proteins"/>
    <property type="match status" value="1"/>
</dbReference>
<comment type="caution">
    <text evidence="2">The sequence shown here is derived from an EMBL/GenBank/DDBJ whole genome shotgun (WGS) entry which is preliminary data.</text>
</comment>
<dbReference type="PANTHER" id="PTHR47165:SF4">
    <property type="entry name" value="OS03G0429900 PROTEIN"/>
    <property type="match status" value="1"/>
</dbReference>
<evidence type="ECO:0000256" key="1">
    <source>
        <dbReference type="SAM" id="MobiDB-lite"/>
    </source>
</evidence>
<accession>A0A8S9J1G3</accession>